<proteinExistence type="predicted"/>
<gene>
    <name evidence="2" type="ORF">DFR28_101507</name>
</gene>
<reference evidence="2 3" key="1">
    <citation type="submission" date="2018-06" db="EMBL/GenBank/DDBJ databases">
        <title>Genomic Encyclopedia of Type Strains, Phase IV (KMG-IV): sequencing the most valuable type-strain genomes for metagenomic binning, comparative biology and taxonomic classification.</title>
        <authorList>
            <person name="Goeker M."/>
        </authorList>
    </citation>
    <scope>NUCLEOTIDE SEQUENCE [LARGE SCALE GENOMIC DNA]</scope>
    <source>
        <strain evidence="2 3">DSM 24032</strain>
    </source>
</reference>
<dbReference type="InterPro" id="IPR012334">
    <property type="entry name" value="Pectin_lyas_fold"/>
</dbReference>
<dbReference type="NCBIfam" id="NF041518">
    <property type="entry name" value="choice_anch_Q"/>
    <property type="match status" value="1"/>
</dbReference>
<evidence type="ECO:0000313" key="3">
    <source>
        <dbReference type="Proteomes" id="UP000253083"/>
    </source>
</evidence>
<name>A0A395JS12_9GAMM</name>
<dbReference type="Gene3D" id="2.160.20.10">
    <property type="entry name" value="Single-stranded right-handed beta-helix, Pectin lyase-like"/>
    <property type="match status" value="1"/>
</dbReference>
<sequence>MPPLNHFGKTLLTLTISQMIATPAHTASFLVDSAQDDNGVGCTLREAIVSVNLANEQDGCVKSGDAFGVSDSIGFDPVEFDQASSHTITLIAAQGGQLSIAPEVSLTINGIGEANLTVHGGGENRVLYLHDSTLSVNNLTIAGGDASIGAGIYAKGASSLSLVNTTVSENSAELRGGGIAVQDTGYLSLTESTVSNNYRDGISLRNGCSASMRNSNVTDNNGSGIQIRGTNLIDTMQMLPAAHCYVTIENTLVTGNSYRGLSSYYGKVDVINSIFSQNLSEGISGLAGSSISISNSTIAGNSSTGVSALGRSAQSTGGLYPSVGSGLSMTNSTISGNAGHGISLYQSGVALTNSTVTNNISQSWGGGVSVGRFATLSIKNNIMSGNFAKRGAEVYLGYYASIISDNANIVGSNAKPLAEAILQSPFADGDVIGASDFNATYDGPSATSIASILNPLADNGCQQTAGRTSDAVCIQTHALAVNSLAIDAANISYCGAGTDVIIDQRGETRTEGRCDIGAFEGFVESVNEDPNQGNVETVLPLINGKTLIISL</sequence>
<dbReference type="InParanoid" id="A0A395JS12"/>
<organism evidence="2 3">
    <name type="scientific">Arenicella xantha</name>
    <dbReference type="NCBI Taxonomy" id="644221"/>
    <lineage>
        <taxon>Bacteria</taxon>
        <taxon>Pseudomonadati</taxon>
        <taxon>Pseudomonadota</taxon>
        <taxon>Gammaproteobacteria</taxon>
        <taxon>Arenicellales</taxon>
        <taxon>Arenicellaceae</taxon>
        <taxon>Arenicella</taxon>
    </lineage>
</organism>
<feature type="domain" description="Right handed beta helix" evidence="1">
    <location>
        <begin position="115"/>
        <end position="231"/>
    </location>
</feature>
<dbReference type="RefSeq" id="WP_113952720.1">
    <property type="nucleotide sequence ID" value="NZ_QNRT01000001.1"/>
</dbReference>
<accession>A0A395JS12</accession>
<dbReference type="EMBL" id="QNRT01000001">
    <property type="protein sequence ID" value="RBP53122.1"/>
    <property type="molecule type" value="Genomic_DNA"/>
</dbReference>
<dbReference type="InterPro" id="IPR006626">
    <property type="entry name" value="PbH1"/>
</dbReference>
<comment type="caution">
    <text evidence="2">The sequence shown here is derived from an EMBL/GenBank/DDBJ whole genome shotgun (WGS) entry which is preliminary data.</text>
</comment>
<protein>
    <submittedName>
        <fullName evidence="2">Putative outer membrane repeat protein</fullName>
    </submittedName>
</protein>
<dbReference type="InterPro" id="IPR039448">
    <property type="entry name" value="Beta_helix"/>
</dbReference>
<dbReference type="SMART" id="SM00710">
    <property type="entry name" value="PbH1"/>
    <property type="match status" value="8"/>
</dbReference>
<feature type="domain" description="Right handed beta helix" evidence="1">
    <location>
        <begin position="245"/>
        <end position="381"/>
    </location>
</feature>
<keyword evidence="3" id="KW-1185">Reference proteome</keyword>
<evidence type="ECO:0000313" key="2">
    <source>
        <dbReference type="EMBL" id="RBP53122.1"/>
    </source>
</evidence>
<dbReference type="Proteomes" id="UP000253083">
    <property type="component" value="Unassembled WGS sequence"/>
</dbReference>
<dbReference type="Pfam" id="PF13229">
    <property type="entry name" value="Beta_helix"/>
    <property type="match status" value="2"/>
</dbReference>
<dbReference type="SUPFAM" id="SSF51126">
    <property type="entry name" value="Pectin lyase-like"/>
    <property type="match status" value="1"/>
</dbReference>
<evidence type="ECO:0000259" key="1">
    <source>
        <dbReference type="Pfam" id="PF13229"/>
    </source>
</evidence>
<dbReference type="InterPro" id="IPR059226">
    <property type="entry name" value="Choice_anch_Q_dom"/>
</dbReference>
<dbReference type="AlphaFoldDB" id="A0A395JS12"/>
<dbReference type="InterPro" id="IPR011050">
    <property type="entry name" value="Pectin_lyase_fold/virulence"/>
</dbReference>